<keyword evidence="5" id="KW-1015">Disulfide bond</keyword>
<evidence type="ECO:0000256" key="6">
    <source>
        <dbReference type="SAM" id="MobiDB-lite"/>
    </source>
</evidence>
<dbReference type="GO" id="GO:0010628">
    <property type="term" value="P:positive regulation of gene expression"/>
    <property type="evidence" value="ECO:0007669"/>
    <property type="project" value="Ensembl"/>
</dbReference>
<dbReference type="Ensembl" id="ENSPMRT00000020955.1">
    <property type="protein sequence ID" value="ENSPMRP00000019725.1"/>
    <property type="gene ID" value="ENSPMRG00000012881.1"/>
</dbReference>
<feature type="chain" id="PRO_5025550992" evidence="7">
    <location>
        <begin position="19"/>
        <end position="153"/>
    </location>
</feature>
<dbReference type="GO" id="GO:1990410">
    <property type="term" value="P:adrenomedullin receptor signaling pathway"/>
    <property type="evidence" value="ECO:0007669"/>
    <property type="project" value="Ensembl"/>
</dbReference>
<feature type="region of interest" description="Disordered" evidence="6">
    <location>
        <begin position="61"/>
        <end position="103"/>
    </location>
</feature>
<dbReference type="AlphaFoldDB" id="A0A670J6C0"/>
<dbReference type="GO" id="GO:0045766">
    <property type="term" value="P:positive regulation of angiogenesis"/>
    <property type="evidence" value="ECO:0007669"/>
    <property type="project" value="Ensembl"/>
</dbReference>
<name>A0A670J6C0_PODMU</name>
<dbReference type="GO" id="GO:0044877">
    <property type="term" value="F:protein-containing complex binding"/>
    <property type="evidence" value="ECO:0007669"/>
    <property type="project" value="Ensembl"/>
</dbReference>
<dbReference type="GO" id="GO:0001525">
    <property type="term" value="P:angiogenesis"/>
    <property type="evidence" value="ECO:0007669"/>
    <property type="project" value="Ensembl"/>
</dbReference>
<reference evidence="8 9" key="1">
    <citation type="journal article" date="2019" name="Proc. Natl. Acad. Sci. U.S.A.">
        <title>Regulatory changes in pterin and carotenoid genes underlie balanced color polymorphisms in the wall lizard.</title>
        <authorList>
            <person name="Andrade P."/>
            <person name="Pinho C."/>
            <person name="Perez I de Lanuza G."/>
            <person name="Afonso S."/>
            <person name="Brejcha J."/>
            <person name="Rubin C.J."/>
            <person name="Wallerman O."/>
            <person name="Pereira P."/>
            <person name="Sabatino S.J."/>
            <person name="Bellati A."/>
            <person name="Pellitteri-Rosa D."/>
            <person name="Bosakova Z."/>
            <person name="Bunikis I."/>
            <person name="Carretero M.A."/>
            <person name="Feiner N."/>
            <person name="Marsik P."/>
            <person name="Pauperio F."/>
            <person name="Salvi D."/>
            <person name="Soler L."/>
            <person name="While G.M."/>
            <person name="Uller T."/>
            <person name="Font E."/>
            <person name="Andersson L."/>
            <person name="Carneiro M."/>
        </authorList>
    </citation>
    <scope>NUCLEOTIDE SEQUENCE</scope>
</reference>
<evidence type="ECO:0000313" key="9">
    <source>
        <dbReference type="Proteomes" id="UP000472272"/>
    </source>
</evidence>
<comment type="subcellular location">
    <subcellularLocation>
        <location evidence="1">Secreted</location>
    </subcellularLocation>
</comment>
<dbReference type="GO" id="GO:0007189">
    <property type="term" value="P:adenylate cyclase-activating G protein-coupled receptor signaling pathway"/>
    <property type="evidence" value="ECO:0007669"/>
    <property type="project" value="Ensembl"/>
</dbReference>
<dbReference type="GeneTree" id="ENSGT00940000154380"/>
<keyword evidence="9" id="KW-1185">Reference proteome</keyword>
<evidence type="ECO:0000313" key="8">
    <source>
        <dbReference type="Ensembl" id="ENSPMRP00000019725.1"/>
    </source>
</evidence>
<dbReference type="GO" id="GO:0003073">
    <property type="term" value="P:regulation of systemic arterial blood pressure"/>
    <property type="evidence" value="ECO:0007669"/>
    <property type="project" value="TreeGrafter"/>
</dbReference>
<comment type="similarity">
    <text evidence="2">Belongs to the adrenomedullin family.</text>
</comment>
<sequence length="153" mass="16745">SGWAFVCASSALTGLTLTLPGPSHGEADSPVTSTPPPRERSVSLSDKMARMWPAWKPPVVTPGSRLHLSVLPRRRLDPQQPGRPPQHRLPWTPAPRPKRQAAPRLHRAQLMRVGCALGTCQVQNLSHRLWLLKGQLGLQESAPMNPSSPHSYG</sequence>
<evidence type="ECO:0000256" key="3">
    <source>
        <dbReference type="ARBA" id="ARBA00022525"/>
    </source>
</evidence>
<reference evidence="8" key="3">
    <citation type="submission" date="2025-09" db="UniProtKB">
        <authorList>
            <consortium name="Ensembl"/>
        </authorList>
    </citation>
    <scope>IDENTIFICATION</scope>
</reference>
<gene>
    <name evidence="8" type="primary">ADM2</name>
</gene>
<evidence type="ECO:0000256" key="1">
    <source>
        <dbReference type="ARBA" id="ARBA00004613"/>
    </source>
</evidence>
<accession>A0A670J6C0</accession>
<dbReference type="GO" id="GO:0005179">
    <property type="term" value="F:hormone activity"/>
    <property type="evidence" value="ECO:0007669"/>
    <property type="project" value="Ensembl"/>
</dbReference>
<evidence type="ECO:0000256" key="2">
    <source>
        <dbReference type="ARBA" id="ARBA00010575"/>
    </source>
</evidence>
<dbReference type="GO" id="GO:0005615">
    <property type="term" value="C:extracellular space"/>
    <property type="evidence" value="ECO:0007669"/>
    <property type="project" value="Ensembl"/>
</dbReference>
<keyword evidence="3" id="KW-0964">Secreted</keyword>
<evidence type="ECO:0000256" key="5">
    <source>
        <dbReference type="ARBA" id="ARBA00023157"/>
    </source>
</evidence>
<evidence type="ECO:0000256" key="4">
    <source>
        <dbReference type="ARBA" id="ARBA00022729"/>
    </source>
</evidence>
<dbReference type="Proteomes" id="UP000472272">
    <property type="component" value="Chromosome 10"/>
</dbReference>
<keyword evidence="4 7" id="KW-0732">Signal</keyword>
<dbReference type="GO" id="GO:0010460">
    <property type="term" value="P:positive regulation of heart rate"/>
    <property type="evidence" value="ECO:0007669"/>
    <property type="project" value="TreeGrafter"/>
</dbReference>
<dbReference type="PANTHER" id="PTHR23414:SF2">
    <property type="entry name" value="PROTEIN ADM2"/>
    <property type="match status" value="1"/>
</dbReference>
<reference evidence="8" key="2">
    <citation type="submission" date="2025-08" db="UniProtKB">
        <authorList>
            <consortium name="Ensembl"/>
        </authorList>
    </citation>
    <scope>IDENTIFICATION</scope>
</reference>
<dbReference type="InterPro" id="IPR051665">
    <property type="entry name" value="Adrenomedullin-reg_peptide"/>
</dbReference>
<dbReference type="PANTHER" id="PTHR23414">
    <property type="entry name" value="ADRENOMEDULLIN, ADM"/>
    <property type="match status" value="1"/>
</dbReference>
<proteinExistence type="inferred from homology"/>
<feature type="signal peptide" evidence="7">
    <location>
        <begin position="1"/>
        <end position="18"/>
    </location>
</feature>
<protein>
    <submittedName>
        <fullName evidence="8">Adrenomedullin 2</fullName>
    </submittedName>
</protein>
<organism evidence="8 9">
    <name type="scientific">Podarcis muralis</name>
    <name type="common">Wall lizard</name>
    <name type="synonym">Lacerta muralis</name>
    <dbReference type="NCBI Taxonomy" id="64176"/>
    <lineage>
        <taxon>Eukaryota</taxon>
        <taxon>Metazoa</taxon>
        <taxon>Chordata</taxon>
        <taxon>Craniata</taxon>
        <taxon>Vertebrata</taxon>
        <taxon>Euteleostomi</taxon>
        <taxon>Lepidosauria</taxon>
        <taxon>Squamata</taxon>
        <taxon>Bifurcata</taxon>
        <taxon>Unidentata</taxon>
        <taxon>Episquamata</taxon>
        <taxon>Laterata</taxon>
        <taxon>Lacertibaenia</taxon>
        <taxon>Lacertidae</taxon>
        <taxon>Podarcis</taxon>
    </lineage>
</organism>
<evidence type="ECO:0000256" key="7">
    <source>
        <dbReference type="SAM" id="SignalP"/>
    </source>
</evidence>
<feature type="region of interest" description="Disordered" evidence="6">
    <location>
        <begin position="15"/>
        <end position="44"/>
    </location>
</feature>